<evidence type="ECO:0000256" key="1">
    <source>
        <dbReference type="SAM" id="Phobius"/>
    </source>
</evidence>
<dbReference type="AlphaFoldDB" id="A0A0H3X0W2"/>
<dbReference type="OrthoDB" id="8683087at2"/>
<dbReference type="Proteomes" id="UP000035651">
    <property type="component" value="Plasmid pPF72-2"/>
</dbReference>
<gene>
    <name evidence="2" type="ORF">AB870_25325</name>
</gene>
<reference evidence="2" key="1">
    <citation type="submission" date="2016-06" db="EMBL/GenBank/DDBJ databases">
        <title>Complete Genome Sequence of Pandoraea faecigallinarum DSM-23572.</title>
        <authorList>
            <person name="Yong D."/>
            <person name="Ee R."/>
            <person name="Lim Y.-L."/>
            <person name="Yin W.-F."/>
            <person name="Chan K.-G."/>
        </authorList>
    </citation>
    <scope>NUCLEOTIDE SEQUENCE</scope>
    <source>
        <strain evidence="2">DSM 23572</strain>
        <plasmid evidence="2">pPF72-2</plasmid>
    </source>
</reference>
<dbReference type="Pfam" id="PF11162">
    <property type="entry name" value="DUF2946"/>
    <property type="match status" value="1"/>
</dbReference>
<evidence type="ECO:0000313" key="3">
    <source>
        <dbReference type="Proteomes" id="UP000035651"/>
    </source>
</evidence>
<sequence>MPYQHRYLTAWLGVFAIWLAIAAPLASQWRVAHTATPEAILCSAAPSLHYADSADGASRLHDPAGHLDACGYCGFFAHLPAILATAVTPFVLVSLLAVRAAVPPVIQPRAERYPCARRSRAPPDRS</sequence>
<keyword evidence="1" id="KW-0812">Transmembrane</keyword>
<name>A0A0H3X0W2_9BURK</name>
<dbReference type="RefSeq" id="WP_047909463.1">
    <property type="nucleotide sequence ID" value="NZ_CP011809.2"/>
</dbReference>
<organism evidence="2 3">
    <name type="scientific">Pandoraea faecigallinarum</name>
    <dbReference type="NCBI Taxonomy" id="656179"/>
    <lineage>
        <taxon>Bacteria</taxon>
        <taxon>Pseudomonadati</taxon>
        <taxon>Pseudomonadota</taxon>
        <taxon>Betaproteobacteria</taxon>
        <taxon>Burkholderiales</taxon>
        <taxon>Burkholderiaceae</taxon>
        <taxon>Pandoraea</taxon>
    </lineage>
</organism>
<proteinExistence type="predicted"/>
<dbReference type="InterPro" id="IPR021333">
    <property type="entry name" value="DUF2946"/>
</dbReference>
<geneLocation type="plasmid" evidence="2 3">
    <name>pPF72-2</name>
</geneLocation>
<protein>
    <recommendedName>
        <fullName evidence="4">DUF2946 domain-containing protein</fullName>
    </recommendedName>
</protein>
<dbReference type="PATRIC" id="fig|656179.3.peg.5456"/>
<evidence type="ECO:0008006" key="4">
    <source>
        <dbReference type="Google" id="ProtNLM"/>
    </source>
</evidence>
<keyword evidence="1" id="KW-1133">Transmembrane helix</keyword>
<keyword evidence="1" id="KW-0472">Membrane</keyword>
<keyword evidence="3" id="KW-1185">Reference proteome</keyword>
<feature type="transmembrane region" description="Helical" evidence="1">
    <location>
        <begin position="81"/>
        <end position="102"/>
    </location>
</feature>
<dbReference type="EMBL" id="CP011809">
    <property type="protein sequence ID" value="AKM33500.1"/>
    <property type="molecule type" value="Genomic_DNA"/>
</dbReference>
<accession>A0A0H3X0W2</accession>
<dbReference type="KEGG" id="pfg:AB870_25325"/>
<feature type="transmembrane region" description="Helical" evidence="1">
    <location>
        <begin position="7"/>
        <end position="26"/>
    </location>
</feature>
<evidence type="ECO:0000313" key="2">
    <source>
        <dbReference type="EMBL" id="AKM33500.1"/>
    </source>
</evidence>
<keyword evidence="2" id="KW-0614">Plasmid</keyword>